<evidence type="ECO:0000256" key="1">
    <source>
        <dbReference type="SAM" id="MobiDB-lite"/>
    </source>
</evidence>
<gene>
    <name evidence="2" type="ORF">llap_5344</name>
</gene>
<name>A0A2I0UEA1_LIMLA</name>
<feature type="region of interest" description="Disordered" evidence="1">
    <location>
        <begin position="23"/>
        <end position="57"/>
    </location>
</feature>
<keyword evidence="3" id="KW-1185">Reference proteome</keyword>
<dbReference type="EMBL" id="KZ505832">
    <property type="protein sequence ID" value="PKU44349.1"/>
    <property type="molecule type" value="Genomic_DNA"/>
</dbReference>
<accession>A0A2I0UEA1</accession>
<evidence type="ECO:0000313" key="2">
    <source>
        <dbReference type="EMBL" id="PKU44349.1"/>
    </source>
</evidence>
<organism evidence="2 3">
    <name type="scientific">Limosa lapponica baueri</name>
    <dbReference type="NCBI Taxonomy" id="1758121"/>
    <lineage>
        <taxon>Eukaryota</taxon>
        <taxon>Metazoa</taxon>
        <taxon>Chordata</taxon>
        <taxon>Craniata</taxon>
        <taxon>Vertebrata</taxon>
        <taxon>Euteleostomi</taxon>
        <taxon>Archelosauria</taxon>
        <taxon>Archosauria</taxon>
        <taxon>Dinosauria</taxon>
        <taxon>Saurischia</taxon>
        <taxon>Theropoda</taxon>
        <taxon>Coelurosauria</taxon>
        <taxon>Aves</taxon>
        <taxon>Neognathae</taxon>
        <taxon>Neoaves</taxon>
        <taxon>Charadriiformes</taxon>
        <taxon>Scolopacidae</taxon>
        <taxon>Limosa</taxon>
    </lineage>
</organism>
<protein>
    <submittedName>
        <fullName evidence="2">Uncharacterized protein</fullName>
    </submittedName>
</protein>
<proteinExistence type="predicted"/>
<reference evidence="3" key="2">
    <citation type="submission" date="2017-12" db="EMBL/GenBank/DDBJ databases">
        <title>Genome sequence of the Bar-tailed Godwit (Limosa lapponica baueri).</title>
        <authorList>
            <person name="Lima N.C.B."/>
            <person name="Parody-Merino A.M."/>
            <person name="Battley P.F."/>
            <person name="Fidler A.E."/>
            <person name="Prosdocimi F."/>
        </authorList>
    </citation>
    <scope>NUCLEOTIDE SEQUENCE [LARGE SCALE GENOMIC DNA]</scope>
</reference>
<reference evidence="3" key="1">
    <citation type="submission" date="2017-11" db="EMBL/GenBank/DDBJ databases">
        <authorList>
            <person name="Lima N.C."/>
            <person name="Parody-Merino A.M."/>
            <person name="Battley P.F."/>
            <person name="Fidler A.E."/>
            <person name="Prosdocimi F."/>
        </authorList>
    </citation>
    <scope>NUCLEOTIDE SEQUENCE [LARGE SCALE GENOMIC DNA]</scope>
</reference>
<evidence type="ECO:0000313" key="3">
    <source>
        <dbReference type="Proteomes" id="UP000233556"/>
    </source>
</evidence>
<dbReference type="Proteomes" id="UP000233556">
    <property type="component" value="Unassembled WGS sequence"/>
</dbReference>
<sequence>MFPSFLVSPVKVLYPVPPTPNPSSIAFQHPQLPSKPSTAAKREVLTPPSPPGQRNPVGNWSSLYKFYSSRQACQDSSPKLGNRPNTKDLDHGHSKYFEAVVKASCGFFRTTPVPIILSAASKHKWLSKQDLNDMKTQKLESRESIRPFAFIQSKSHSPVSTMNNSTLCPGDSFASDLLVVEKMFIVRPLATGASW</sequence>
<dbReference type="AlphaFoldDB" id="A0A2I0UEA1"/>